<reference evidence="2" key="2">
    <citation type="journal article" date="2022" name="Microbiol. Resour. Announc.">
        <title>Metagenome Sequencing to Explore Phylogenomics of Terrestrial Cyanobacteria.</title>
        <authorList>
            <person name="Ward R.D."/>
            <person name="Stajich J.E."/>
            <person name="Johansen J.R."/>
            <person name="Huntemann M."/>
            <person name="Clum A."/>
            <person name="Foster B."/>
            <person name="Foster B."/>
            <person name="Roux S."/>
            <person name="Palaniappan K."/>
            <person name="Varghese N."/>
            <person name="Mukherjee S."/>
            <person name="Reddy T.B.K."/>
            <person name="Daum C."/>
            <person name="Copeland A."/>
            <person name="Chen I.A."/>
            <person name="Ivanova N.N."/>
            <person name="Kyrpides N.C."/>
            <person name="Shapiro N."/>
            <person name="Eloe-Fadrosh E.A."/>
            <person name="Pietrasiak N."/>
        </authorList>
    </citation>
    <scope>NUCLEOTIDE SEQUENCE</scope>
    <source>
        <strain evidence="2">UHER 2000/2452</strain>
    </source>
</reference>
<sequence>MSQPRLYNTQAAPQRRSLLPAAQPQRPIPMDAKLYSIKEASHLLTERYGEGYSESAIRQLIASADWIEGVHWADRRRKGGKYRRPKVYLEAVQRWQVARVSDRP</sequence>
<dbReference type="AlphaFoldDB" id="A0A951QFQ2"/>
<feature type="compositionally biased region" description="Polar residues" evidence="1">
    <location>
        <begin position="1"/>
        <end position="12"/>
    </location>
</feature>
<protein>
    <submittedName>
        <fullName evidence="2">Uncharacterized protein</fullName>
    </submittedName>
</protein>
<accession>A0A951QFQ2</accession>
<organism evidence="2 3">
    <name type="scientific">Drouetiella hepatica Uher 2000/2452</name>
    <dbReference type="NCBI Taxonomy" id="904376"/>
    <lineage>
        <taxon>Bacteria</taxon>
        <taxon>Bacillati</taxon>
        <taxon>Cyanobacteriota</taxon>
        <taxon>Cyanophyceae</taxon>
        <taxon>Oculatellales</taxon>
        <taxon>Oculatellaceae</taxon>
        <taxon>Drouetiella</taxon>
    </lineage>
</organism>
<evidence type="ECO:0000313" key="2">
    <source>
        <dbReference type="EMBL" id="MBW4661020.1"/>
    </source>
</evidence>
<reference evidence="2" key="1">
    <citation type="submission" date="2021-05" db="EMBL/GenBank/DDBJ databases">
        <authorList>
            <person name="Pietrasiak N."/>
            <person name="Ward R."/>
            <person name="Stajich J.E."/>
            <person name="Kurbessoian T."/>
        </authorList>
    </citation>
    <scope>NUCLEOTIDE SEQUENCE</scope>
    <source>
        <strain evidence="2">UHER 2000/2452</strain>
    </source>
</reference>
<feature type="region of interest" description="Disordered" evidence="1">
    <location>
        <begin position="1"/>
        <end position="23"/>
    </location>
</feature>
<comment type="caution">
    <text evidence="2">The sequence shown here is derived from an EMBL/GenBank/DDBJ whole genome shotgun (WGS) entry which is preliminary data.</text>
</comment>
<dbReference type="EMBL" id="JAHHHD010000028">
    <property type="protein sequence ID" value="MBW4661020.1"/>
    <property type="molecule type" value="Genomic_DNA"/>
</dbReference>
<name>A0A951QFQ2_9CYAN</name>
<gene>
    <name evidence="2" type="ORF">KME15_20275</name>
</gene>
<proteinExistence type="predicted"/>
<evidence type="ECO:0000313" key="3">
    <source>
        <dbReference type="Proteomes" id="UP000757435"/>
    </source>
</evidence>
<evidence type="ECO:0000256" key="1">
    <source>
        <dbReference type="SAM" id="MobiDB-lite"/>
    </source>
</evidence>
<dbReference type="Proteomes" id="UP000757435">
    <property type="component" value="Unassembled WGS sequence"/>
</dbReference>